<dbReference type="SUPFAM" id="SSF53850">
    <property type="entry name" value="Periplasmic binding protein-like II"/>
    <property type="match status" value="1"/>
</dbReference>
<dbReference type="PROSITE" id="PS50931">
    <property type="entry name" value="HTH_LYSR"/>
    <property type="match status" value="1"/>
</dbReference>
<keyword evidence="4" id="KW-0804">Transcription</keyword>
<evidence type="ECO:0000313" key="7">
    <source>
        <dbReference type="Proteomes" id="UP001247754"/>
    </source>
</evidence>
<dbReference type="InterPro" id="IPR005119">
    <property type="entry name" value="LysR_subst-bd"/>
</dbReference>
<evidence type="ECO:0000256" key="3">
    <source>
        <dbReference type="ARBA" id="ARBA00023125"/>
    </source>
</evidence>
<dbReference type="Proteomes" id="UP001247754">
    <property type="component" value="Unassembled WGS sequence"/>
</dbReference>
<dbReference type="InterPro" id="IPR036388">
    <property type="entry name" value="WH-like_DNA-bd_sf"/>
</dbReference>
<accession>A0ABU1FEY6</accession>
<comment type="similarity">
    <text evidence="1">Belongs to the LysR transcriptional regulatory family.</text>
</comment>
<evidence type="ECO:0000256" key="1">
    <source>
        <dbReference type="ARBA" id="ARBA00009437"/>
    </source>
</evidence>
<keyword evidence="7" id="KW-1185">Reference proteome</keyword>
<evidence type="ECO:0000313" key="6">
    <source>
        <dbReference type="EMBL" id="MDR5655133.1"/>
    </source>
</evidence>
<protein>
    <submittedName>
        <fullName evidence="6">LysR family transcriptional regulator</fullName>
    </submittedName>
</protein>
<sequence length="298" mass="32671">MNAGENLKDLNAFVLVAGEGSFTRAAARLGVSQSALSQTIRGLEARLGLRLLARTTRSVAPTEAGERLLALVAPALREIDEGLVRLTELRERPAGTVRISADEFAVQHVLWPALARFLTDYPDIHVELTTDYGLTDIVSERYDAGVRRGRLVSQDMIAVPIGPDIGMAVVGAPAWFARHPRPRAPQDLTAQSCINLRLPTHGGFFAWTFCKGGRKQRVRVQGQLVFNSLSVVLEAALAGFGLAYVPQALVAPHLDAGRLVEVLADWRQTFEGYHLYYPNRRHASPAFALLVEALRYRG</sequence>
<dbReference type="Gene3D" id="3.40.190.290">
    <property type="match status" value="1"/>
</dbReference>
<reference evidence="6 7" key="1">
    <citation type="submission" date="2023-09" db="EMBL/GenBank/DDBJ databases">
        <title>Xinfangfangia sedmenti sp. nov., isolated the sedment.</title>
        <authorList>
            <person name="Xu L."/>
        </authorList>
    </citation>
    <scope>NUCLEOTIDE SEQUENCE [LARGE SCALE GENOMIC DNA]</scope>
    <source>
        <strain evidence="6 7">LG-4</strain>
    </source>
</reference>
<dbReference type="InterPro" id="IPR058163">
    <property type="entry name" value="LysR-type_TF_proteobact-type"/>
</dbReference>
<dbReference type="Gene3D" id="1.10.10.10">
    <property type="entry name" value="Winged helix-like DNA-binding domain superfamily/Winged helix DNA-binding domain"/>
    <property type="match status" value="1"/>
</dbReference>
<feature type="domain" description="HTH lysR-type" evidence="5">
    <location>
        <begin position="5"/>
        <end position="62"/>
    </location>
</feature>
<evidence type="ECO:0000259" key="5">
    <source>
        <dbReference type="PROSITE" id="PS50931"/>
    </source>
</evidence>
<dbReference type="InterPro" id="IPR036390">
    <property type="entry name" value="WH_DNA-bd_sf"/>
</dbReference>
<dbReference type="PRINTS" id="PR00039">
    <property type="entry name" value="HTHLYSR"/>
</dbReference>
<comment type="caution">
    <text evidence="6">The sequence shown here is derived from an EMBL/GenBank/DDBJ whole genome shotgun (WGS) entry which is preliminary data.</text>
</comment>
<dbReference type="Pfam" id="PF03466">
    <property type="entry name" value="LysR_substrate"/>
    <property type="match status" value="1"/>
</dbReference>
<keyword evidence="3" id="KW-0238">DNA-binding</keyword>
<proteinExistence type="inferred from homology"/>
<dbReference type="InterPro" id="IPR000847">
    <property type="entry name" value="LysR_HTH_N"/>
</dbReference>
<dbReference type="EMBL" id="JAVKPH010000048">
    <property type="protein sequence ID" value="MDR5655133.1"/>
    <property type="molecule type" value="Genomic_DNA"/>
</dbReference>
<dbReference type="PANTHER" id="PTHR30537">
    <property type="entry name" value="HTH-TYPE TRANSCRIPTIONAL REGULATOR"/>
    <property type="match status" value="1"/>
</dbReference>
<dbReference type="PANTHER" id="PTHR30537:SF1">
    <property type="entry name" value="HTH-TYPE TRANSCRIPTIONAL REGULATOR PGRR"/>
    <property type="match status" value="1"/>
</dbReference>
<keyword evidence="2" id="KW-0805">Transcription regulation</keyword>
<dbReference type="RefSeq" id="WP_310459243.1">
    <property type="nucleotide sequence ID" value="NZ_JAVKPH010000048.1"/>
</dbReference>
<organism evidence="6 7">
    <name type="scientific">Ruixingdingia sedimenti</name>
    <dbReference type="NCBI Taxonomy" id="3073604"/>
    <lineage>
        <taxon>Bacteria</taxon>
        <taxon>Pseudomonadati</taxon>
        <taxon>Pseudomonadota</taxon>
        <taxon>Alphaproteobacteria</taxon>
        <taxon>Rhodobacterales</taxon>
        <taxon>Paracoccaceae</taxon>
        <taxon>Ruixingdingia</taxon>
    </lineage>
</organism>
<evidence type="ECO:0000256" key="4">
    <source>
        <dbReference type="ARBA" id="ARBA00023163"/>
    </source>
</evidence>
<gene>
    <name evidence="6" type="ORF">RGD00_21210</name>
</gene>
<evidence type="ECO:0000256" key="2">
    <source>
        <dbReference type="ARBA" id="ARBA00023015"/>
    </source>
</evidence>
<dbReference type="CDD" id="cd08474">
    <property type="entry name" value="PBP2_CrgA_like_5"/>
    <property type="match status" value="1"/>
</dbReference>
<name>A0ABU1FEY6_9RHOB</name>
<dbReference type="Pfam" id="PF00126">
    <property type="entry name" value="HTH_1"/>
    <property type="match status" value="1"/>
</dbReference>
<dbReference type="SUPFAM" id="SSF46785">
    <property type="entry name" value="Winged helix' DNA-binding domain"/>
    <property type="match status" value="1"/>
</dbReference>